<keyword evidence="1" id="KW-0175">Coiled coil</keyword>
<feature type="compositionally biased region" description="Basic and acidic residues" evidence="2">
    <location>
        <begin position="312"/>
        <end position="333"/>
    </location>
</feature>
<feature type="region of interest" description="Disordered" evidence="2">
    <location>
        <begin position="200"/>
        <end position="228"/>
    </location>
</feature>
<feature type="coiled-coil region" evidence="1">
    <location>
        <begin position="92"/>
        <end position="153"/>
    </location>
</feature>
<feature type="region of interest" description="Disordered" evidence="2">
    <location>
        <begin position="312"/>
        <end position="392"/>
    </location>
</feature>
<keyword evidence="4" id="KW-1185">Reference proteome</keyword>
<organism evidence="4">
    <name type="scientific">Caenorhabditis brenneri</name>
    <name type="common">Nematode worm</name>
    <dbReference type="NCBI Taxonomy" id="135651"/>
    <lineage>
        <taxon>Eukaryota</taxon>
        <taxon>Metazoa</taxon>
        <taxon>Ecdysozoa</taxon>
        <taxon>Nematoda</taxon>
        <taxon>Chromadorea</taxon>
        <taxon>Rhabditida</taxon>
        <taxon>Rhabditina</taxon>
        <taxon>Rhabditomorpha</taxon>
        <taxon>Rhabditoidea</taxon>
        <taxon>Rhabditidae</taxon>
        <taxon>Peloderinae</taxon>
        <taxon>Caenorhabditis</taxon>
    </lineage>
</organism>
<reference evidence="4" key="1">
    <citation type="submission" date="2011-07" db="EMBL/GenBank/DDBJ databases">
        <authorList>
            <consortium name="Caenorhabditis brenneri Sequencing and Analysis Consortium"/>
            <person name="Wilson R.K."/>
        </authorList>
    </citation>
    <scope>NUCLEOTIDE SEQUENCE [LARGE SCALE GENOMIC DNA]</scope>
    <source>
        <strain evidence="4">PB2801</strain>
    </source>
</reference>
<accession>G0NQP3</accession>
<gene>
    <name evidence="3" type="ORF">CAEBREN_14411</name>
</gene>
<evidence type="ECO:0000313" key="4">
    <source>
        <dbReference type="Proteomes" id="UP000008068"/>
    </source>
</evidence>
<dbReference type="HOGENOM" id="CLU_704438_0_0_1"/>
<evidence type="ECO:0000256" key="2">
    <source>
        <dbReference type="SAM" id="MobiDB-lite"/>
    </source>
</evidence>
<feature type="region of interest" description="Disordered" evidence="2">
    <location>
        <begin position="1"/>
        <end position="24"/>
    </location>
</feature>
<name>G0NQP3_CAEBE</name>
<protein>
    <submittedName>
        <fullName evidence="3">Uncharacterized protein</fullName>
    </submittedName>
</protein>
<feature type="compositionally biased region" description="Basic and acidic residues" evidence="2">
    <location>
        <begin position="345"/>
        <end position="368"/>
    </location>
</feature>
<dbReference type="Proteomes" id="UP000008068">
    <property type="component" value="Unassembled WGS sequence"/>
</dbReference>
<dbReference type="InParanoid" id="G0NQP3"/>
<proteinExistence type="predicted"/>
<dbReference type="EMBL" id="GL379926">
    <property type="protein sequence ID" value="EGT35821.1"/>
    <property type="molecule type" value="Genomic_DNA"/>
</dbReference>
<evidence type="ECO:0000313" key="3">
    <source>
        <dbReference type="EMBL" id="EGT35821.1"/>
    </source>
</evidence>
<feature type="compositionally biased region" description="Basic residues" evidence="2">
    <location>
        <begin position="208"/>
        <end position="225"/>
    </location>
</feature>
<sequence>MSNRAAMAGSSSARPPLVHLSDDDDDDIIEISPTIEARNSKNNNLRDELHAARNLNTKKDAIIAIKDTEIQRLMAMNSNNFDTQNGRSSYIAQELKEALQALKQKDDLLETQEEKLQAAILKRSQAETLAAENESLKKKLQKSEEAKNYFEDRSKKWEDSYHADTGILQKLNTNLLETQKSHHNEKVEWEEEMNAMIKDNEKLQRKVDKYKKKSKKRSRKERKRGMSYEDAQVDIDALKEENGELKIDVTVLESQQVTLQAEKMELKTENTRLNVENVLLNTQNPRLQEENSYVKNVNKNLMEDLRKVEDENKILKAGQERKDSRKSTTDRYEGSGQSPSSSKRSHNDHDSHRDRHRSDSRRDRDYTDSRSNSFAASHWESCKRRRPDYQRH</sequence>
<evidence type="ECO:0000256" key="1">
    <source>
        <dbReference type="SAM" id="Coils"/>
    </source>
</evidence>
<dbReference type="AlphaFoldDB" id="G0NQP3"/>
<feature type="compositionally biased region" description="Polar residues" evidence="2">
    <location>
        <begin position="1"/>
        <end position="13"/>
    </location>
</feature>